<proteinExistence type="predicted"/>
<evidence type="ECO:0000313" key="4">
    <source>
        <dbReference type="Proteomes" id="UP001310386"/>
    </source>
</evidence>
<dbReference type="InterPro" id="IPR050553">
    <property type="entry name" value="Thioredoxin_ResA/DsbE_sf"/>
</dbReference>
<dbReference type="PROSITE" id="PS00194">
    <property type="entry name" value="THIOREDOXIN_1"/>
    <property type="match status" value="1"/>
</dbReference>
<name>A0ABU5ZKR2_9BACL</name>
<gene>
    <name evidence="3" type="primary">resA</name>
    <name evidence="3" type="ORF">VF724_14030</name>
</gene>
<evidence type="ECO:0000313" key="3">
    <source>
        <dbReference type="EMBL" id="MEB3102783.1"/>
    </source>
</evidence>
<dbReference type="PANTHER" id="PTHR42852:SF13">
    <property type="entry name" value="PROTEIN DIPZ"/>
    <property type="match status" value="1"/>
</dbReference>
<dbReference type="EMBL" id="JAYJLD010000022">
    <property type="protein sequence ID" value="MEB3102783.1"/>
    <property type="molecule type" value="Genomic_DNA"/>
</dbReference>
<dbReference type="PROSITE" id="PS51352">
    <property type="entry name" value="THIOREDOXIN_2"/>
    <property type="match status" value="1"/>
</dbReference>
<comment type="caution">
    <text evidence="3">The sequence shown here is derived from an EMBL/GenBank/DDBJ whole genome shotgun (WGS) entry which is preliminary data.</text>
</comment>
<sequence length="174" mass="19808">MSKNNRKWMQIVILLVILVVGALTIGSSLMDGGKVPRAGDRAPNFVLEGLDGTKHQLSDYKGKVILINFWGSFCPPCVREMPAIQRQYEKYKDRNFVVLAVNLDESLITVRGFVKQNQLQFPILLDHSTVRKQYGVSLYPSSFFVNSDGRIEAMREGEMTEEFMEQTLSRMLSK</sequence>
<reference evidence="3" key="1">
    <citation type="submission" date="2023-12" db="EMBL/GenBank/DDBJ databases">
        <title>Fervidustalea candida gen. nov., sp. nov., a novel member of the family Paenibacillaceae isolated from a geothermal area.</title>
        <authorList>
            <person name="Li W.-J."/>
            <person name="Jiao J.-Y."/>
            <person name="Chen Y."/>
        </authorList>
    </citation>
    <scope>NUCLEOTIDE SEQUENCE</scope>
    <source>
        <strain evidence="3">SYSU GA230002</strain>
    </source>
</reference>
<accession>A0ABU5ZKR2</accession>
<protein>
    <submittedName>
        <fullName evidence="3">Thiol-disulfide oxidoreductase ResA</fullName>
    </submittedName>
</protein>
<feature type="domain" description="Thioredoxin" evidence="2">
    <location>
        <begin position="36"/>
        <end position="173"/>
    </location>
</feature>
<dbReference type="InterPro" id="IPR013766">
    <property type="entry name" value="Thioredoxin_domain"/>
</dbReference>
<dbReference type="PANTHER" id="PTHR42852">
    <property type="entry name" value="THIOL:DISULFIDE INTERCHANGE PROTEIN DSBE"/>
    <property type="match status" value="1"/>
</dbReference>
<dbReference type="Pfam" id="PF00578">
    <property type="entry name" value="AhpC-TSA"/>
    <property type="match status" value="1"/>
</dbReference>
<keyword evidence="1" id="KW-1015">Disulfide bond</keyword>
<evidence type="ECO:0000256" key="1">
    <source>
        <dbReference type="ARBA" id="ARBA00023157"/>
    </source>
</evidence>
<organism evidence="3 4">
    <name type="scientific">Ferviditalea candida</name>
    <dbReference type="NCBI Taxonomy" id="3108399"/>
    <lineage>
        <taxon>Bacteria</taxon>
        <taxon>Bacillati</taxon>
        <taxon>Bacillota</taxon>
        <taxon>Bacilli</taxon>
        <taxon>Bacillales</taxon>
        <taxon>Paenibacillaceae</taxon>
        <taxon>Ferviditalea</taxon>
    </lineage>
</organism>
<dbReference type="CDD" id="cd02966">
    <property type="entry name" value="TlpA_like_family"/>
    <property type="match status" value="1"/>
</dbReference>
<evidence type="ECO:0000259" key="2">
    <source>
        <dbReference type="PROSITE" id="PS51352"/>
    </source>
</evidence>
<dbReference type="InterPro" id="IPR000866">
    <property type="entry name" value="AhpC/TSA"/>
</dbReference>
<dbReference type="NCBIfam" id="NF002854">
    <property type="entry name" value="PRK03147.1"/>
    <property type="match status" value="1"/>
</dbReference>
<dbReference type="Proteomes" id="UP001310386">
    <property type="component" value="Unassembled WGS sequence"/>
</dbReference>
<keyword evidence="4" id="KW-1185">Reference proteome</keyword>
<dbReference type="Gene3D" id="3.40.30.10">
    <property type="entry name" value="Glutaredoxin"/>
    <property type="match status" value="1"/>
</dbReference>
<dbReference type="SUPFAM" id="SSF52833">
    <property type="entry name" value="Thioredoxin-like"/>
    <property type="match status" value="1"/>
</dbReference>
<dbReference type="InterPro" id="IPR017937">
    <property type="entry name" value="Thioredoxin_CS"/>
</dbReference>
<dbReference type="InterPro" id="IPR036249">
    <property type="entry name" value="Thioredoxin-like_sf"/>
</dbReference>
<dbReference type="RefSeq" id="WP_371754905.1">
    <property type="nucleotide sequence ID" value="NZ_JAYJLD010000022.1"/>
</dbReference>